<reference evidence="3" key="1">
    <citation type="journal article" date="2013" name="ISME J.">
        <title>A small predatory core genome in the divergent marine Bacteriovorax marinus SJ and the terrestrial Bdellovibrio bacteriovorus.</title>
        <authorList>
            <person name="Crossman L.C."/>
            <person name="Chen H."/>
            <person name="Cerdeno-Tarraga A.M."/>
            <person name="Brooks K."/>
            <person name="Quail M.A."/>
            <person name="Pineiro S.A."/>
            <person name="Hobley L."/>
            <person name="Sockett R.E."/>
            <person name="Bentley S.D."/>
            <person name="Parkhill J."/>
            <person name="Williams H.N."/>
            <person name="Stine O.C."/>
        </authorList>
    </citation>
    <scope>NUCLEOTIDE SEQUENCE [LARGE SCALE GENOMIC DNA]</scope>
    <source>
        <strain evidence="3">ATCC BAA-682 / DSM 15412 / SJ</strain>
    </source>
</reference>
<dbReference type="Pfam" id="PF24731">
    <property type="entry name" value="DUF7683"/>
    <property type="match status" value="1"/>
</dbReference>
<dbReference type="Proteomes" id="UP000008963">
    <property type="component" value="Chromosome"/>
</dbReference>
<evidence type="ECO:0000259" key="1">
    <source>
        <dbReference type="Pfam" id="PF24731"/>
    </source>
</evidence>
<proteinExistence type="predicted"/>
<dbReference type="HOGENOM" id="CLU_3168761_0_0_7"/>
<name>E1WZG1_HALMS</name>
<evidence type="ECO:0000313" key="3">
    <source>
        <dbReference type="Proteomes" id="UP000008963"/>
    </source>
</evidence>
<dbReference type="InterPro" id="IPR056100">
    <property type="entry name" value="DUF7683"/>
</dbReference>
<accession>E1WZG1</accession>
<evidence type="ECO:0000313" key="2">
    <source>
        <dbReference type="EMBL" id="CBW27850.1"/>
    </source>
</evidence>
<dbReference type="STRING" id="862908.BMS_3092"/>
<keyword evidence="3" id="KW-1185">Reference proteome</keyword>
<gene>
    <name evidence="2" type="ordered locus">BMS_3092</name>
</gene>
<dbReference type="EMBL" id="FQ312005">
    <property type="protein sequence ID" value="CBW27850.1"/>
    <property type="molecule type" value="Genomic_DNA"/>
</dbReference>
<dbReference type="PATRIC" id="fig|862908.3.peg.2957"/>
<dbReference type="KEGG" id="bmx:BMS_3092"/>
<feature type="domain" description="DUF7683" evidence="1">
    <location>
        <begin position="1"/>
        <end position="42"/>
    </location>
</feature>
<protein>
    <recommendedName>
        <fullName evidence="1">DUF7683 domain-containing protein</fullName>
    </recommendedName>
</protein>
<organism evidence="2 3">
    <name type="scientific">Halobacteriovorax marinus (strain ATCC BAA-682 / DSM 15412 / SJ)</name>
    <name type="common">Bacteriovorax marinus</name>
    <dbReference type="NCBI Taxonomy" id="862908"/>
    <lineage>
        <taxon>Bacteria</taxon>
        <taxon>Pseudomonadati</taxon>
        <taxon>Bdellovibrionota</taxon>
        <taxon>Bacteriovoracia</taxon>
        <taxon>Bacteriovoracales</taxon>
        <taxon>Halobacteriovoraceae</taxon>
        <taxon>Halobacteriovorax</taxon>
    </lineage>
</organism>
<sequence length="47" mass="5700">MFNLESSNPMYDCYEVSTEHALFFKEKVGIEFDFKKYTYFVECNLIE</sequence>
<dbReference type="AlphaFoldDB" id="E1WZG1"/>